<feature type="region of interest" description="Disordered" evidence="4">
    <location>
        <begin position="702"/>
        <end position="755"/>
    </location>
</feature>
<proteinExistence type="predicted"/>
<feature type="compositionally biased region" description="Basic and acidic residues" evidence="4">
    <location>
        <begin position="119"/>
        <end position="128"/>
    </location>
</feature>
<dbReference type="PROSITE" id="PS50048">
    <property type="entry name" value="ZN2_CY6_FUNGAL_2"/>
    <property type="match status" value="1"/>
</dbReference>
<dbReference type="Pfam" id="PF00172">
    <property type="entry name" value="Zn_clus"/>
    <property type="match status" value="1"/>
</dbReference>
<evidence type="ECO:0000256" key="3">
    <source>
        <dbReference type="ARBA" id="ARBA00023242"/>
    </source>
</evidence>
<dbReference type="GeneID" id="98174543"/>
<evidence type="ECO:0000313" key="6">
    <source>
        <dbReference type="EMBL" id="GAB1313589.1"/>
    </source>
</evidence>
<feature type="region of interest" description="Disordered" evidence="4">
    <location>
        <begin position="417"/>
        <end position="445"/>
    </location>
</feature>
<dbReference type="Gene3D" id="4.10.240.10">
    <property type="entry name" value="Zn(2)-C6 fungal-type DNA-binding domain"/>
    <property type="match status" value="1"/>
</dbReference>
<evidence type="ECO:0000259" key="5">
    <source>
        <dbReference type="PROSITE" id="PS50048"/>
    </source>
</evidence>
<keyword evidence="2" id="KW-0479">Metal-binding</keyword>
<dbReference type="PROSITE" id="PS00463">
    <property type="entry name" value="ZN2_CY6_FUNGAL_1"/>
    <property type="match status" value="1"/>
</dbReference>
<dbReference type="CDD" id="cd00067">
    <property type="entry name" value="GAL4"/>
    <property type="match status" value="1"/>
</dbReference>
<feature type="compositionally biased region" description="Basic and acidic residues" evidence="4">
    <location>
        <begin position="88"/>
        <end position="97"/>
    </location>
</feature>
<dbReference type="PANTHER" id="PTHR31001:SF87">
    <property type="entry name" value="COL-21"/>
    <property type="match status" value="1"/>
</dbReference>
<evidence type="ECO:0000256" key="4">
    <source>
        <dbReference type="SAM" id="MobiDB-lite"/>
    </source>
</evidence>
<organism evidence="6 7">
    <name type="scientific">Madurella fahalii</name>
    <dbReference type="NCBI Taxonomy" id="1157608"/>
    <lineage>
        <taxon>Eukaryota</taxon>
        <taxon>Fungi</taxon>
        <taxon>Dikarya</taxon>
        <taxon>Ascomycota</taxon>
        <taxon>Pezizomycotina</taxon>
        <taxon>Sordariomycetes</taxon>
        <taxon>Sordariomycetidae</taxon>
        <taxon>Sordariales</taxon>
        <taxon>Sordariales incertae sedis</taxon>
        <taxon>Madurella</taxon>
    </lineage>
</organism>
<evidence type="ECO:0000313" key="7">
    <source>
        <dbReference type="Proteomes" id="UP001628179"/>
    </source>
</evidence>
<feature type="region of interest" description="Disordered" evidence="4">
    <location>
        <begin position="77"/>
        <end position="152"/>
    </location>
</feature>
<feature type="compositionally biased region" description="Low complexity" evidence="4">
    <location>
        <begin position="14"/>
        <end position="26"/>
    </location>
</feature>
<sequence>MSSSSPDDGPPPASADWAEAAGAIHEAAGENARENARPPPRKRRRIVISCTECHRRKQKCDRKLPCANCVSRNKQSACKYETGAPTARQHDKHDKHAATATGRAATGRATMSPEDDDTDTTKPARSDYNDNSNTKNNNDNNNNNNLPTFGYTPASASASNTLTFLSRIDGAHPDAQPLTTTLQCPSRSASNNLSSQRYKSLVRQLPARKYITTLASIYFRHFNWQYYALDAATFNAQLEQWYETPFATLAHPDQLPTEMRAFPGLVFQVLAVALQVAEGSEEEEELAGLKYAGGMSFDDLAGEYSDVGMEVLALLGKRGMGLNNVLAGWVRGAVLKYLGLVTESWHAIGSAIRDAQEIGLHRDALDPKPRGDSAEAVLENQWEIQHRRRVWMTLVMWDVHMACVLGRPTTITLNTASASLPVDAPDPRDRSRTPVLPRTEDEPPTPLTRAIWGHYLIAPLQEIMEMEKEGPCPKDFGRVEKVHKELLDLEARMPAYFRLENPDTRFDAVPDCYWLPISRVLMPQMSSFALMALHRPYIFTRPKSRTEALKASLDMLHTQRLFFMALKPQMYKTFSLFFGTFDAIVLMASIYILFPKEHPELVQKALQHFKWAVERFEAMSARNSLAKAALGVLHAIYLRLKNSLGISGQTVRAILASAAPSSSNPPDCNGRGGSRFGGNPLQFWDNTPFKSSSSTGCAHLPAVQEASPPQQSQAGHSILHRDSAFSSGSGSNGTLTSGTTPDFFSDTNTTTSGGGGGGGGAFDLCLPSDFDWASLQPIYATSDLIYNDLAGSLGLSPHGADGDANRTFDPTAGGLMEAGMGNGIEICPIIGAPMTPEQLPPPQGFCHFEGCFGDDSVWNLLNHYNVL</sequence>
<accession>A0ABQ0G7E9</accession>
<feature type="domain" description="Zn(2)-C6 fungal-type" evidence="5">
    <location>
        <begin position="49"/>
        <end position="80"/>
    </location>
</feature>
<dbReference type="RefSeq" id="XP_070915321.1">
    <property type="nucleotide sequence ID" value="XM_071059220.1"/>
</dbReference>
<dbReference type="EMBL" id="BAAFSV010000002">
    <property type="protein sequence ID" value="GAB1313589.1"/>
    <property type="molecule type" value="Genomic_DNA"/>
</dbReference>
<keyword evidence="7" id="KW-1185">Reference proteome</keyword>
<feature type="compositionally biased region" description="Basic and acidic residues" evidence="4">
    <location>
        <begin position="27"/>
        <end position="36"/>
    </location>
</feature>
<dbReference type="InterPro" id="IPR007219">
    <property type="entry name" value="XnlR_reg_dom"/>
</dbReference>
<dbReference type="InterPro" id="IPR050613">
    <property type="entry name" value="Sec_Metabolite_Reg"/>
</dbReference>
<comment type="caution">
    <text evidence="6">The sequence shown here is derived from an EMBL/GenBank/DDBJ whole genome shotgun (WGS) entry which is preliminary data.</text>
</comment>
<feature type="region of interest" description="Disordered" evidence="4">
    <location>
        <begin position="1"/>
        <end position="42"/>
    </location>
</feature>
<reference evidence="6 7" key="1">
    <citation type="submission" date="2024-09" db="EMBL/GenBank/DDBJ databases">
        <title>Itraconazole resistance in Madurella fahalii resulting from another homologue of gene encoding cytochrome P450 14-alpha sterol demethylase (CYP51).</title>
        <authorList>
            <person name="Yoshioka I."/>
            <person name="Fahal A.H."/>
            <person name="Kaneko S."/>
            <person name="Yaguchi T."/>
        </authorList>
    </citation>
    <scope>NUCLEOTIDE SEQUENCE [LARGE SCALE GENOMIC DNA]</scope>
    <source>
        <strain evidence="6 7">IFM 68171</strain>
    </source>
</reference>
<name>A0ABQ0G7E9_9PEZI</name>
<dbReference type="InterPro" id="IPR036864">
    <property type="entry name" value="Zn2-C6_fun-type_DNA-bd_sf"/>
</dbReference>
<protein>
    <submittedName>
        <fullName evidence="6">Multidrug resistance regulator 1</fullName>
    </submittedName>
</protein>
<dbReference type="SMART" id="SM00906">
    <property type="entry name" value="Fungal_trans"/>
    <property type="match status" value="1"/>
</dbReference>
<dbReference type="PANTHER" id="PTHR31001">
    <property type="entry name" value="UNCHARACTERIZED TRANSCRIPTIONAL REGULATORY PROTEIN"/>
    <property type="match status" value="1"/>
</dbReference>
<evidence type="ECO:0000256" key="1">
    <source>
        <dbReference type="ARBA" id="ARBA00004123"/>
    </source>
</evidence>
<feature type="compositionally biased region" description="Low complexity" evidence="4">
    <location>
        <begin position="98"/>
        <end position="110"/>
    </location>
</feature>
<dbReference type="CDD" id="cd12148">
    <property type="entry name" value="fungal_TF_MHR"/>
    <property type="match status" value="1"/>
</dbReference>
<keyword evidence="3" id="KW-0539">Nucleus</keyword>
<feature type="compositionally biased region" description="Low complexity" evidence="4">
    <location>
        <begin position="129"/>
        <end position="145"/>
    </location>
</feature>
<dbReference type="SUPFAM" id="SSF57701">
    <property type="entry name" value="Zn2/Cys6 DNA-binding domain"/>
    <property type="match status" value="1"/>
</dbReference>
<comment type="subcellular location">
    <subcellularLocation>
        <location evidence="1">Nucleus</location>
    </subcellularLocation>
</comment>
<dbReference type="InterPro" id="IPR001138">
    <property type="entry name" value="Zn2Cys6_DnaBD"/>
</dbReference>
<evidence type="ECO:0000256" key="2">
    <source>
        <dbReference type="ARBA" id="ARBA00022723"/>
    </source>
</evidence>
<dbReference type="Pfam" id="PF04082">
    <property type="entry name" value="Fungal_trans"/>
    <property type="match status" value="1"/>
</dbReference>
<dbReference type="Proteomes" id="UP001628179">
    <property type="component" value="Unassembled WGS sequence"/>
</dbReference>
<feature type="compositionally biased region" description="Low complexity" evidence="4">
    <location>
        <begin position="726"/>
        <end position="740"/>
    </location>
</feature>
<gene>
    <name evidence="6" type="ORF">MFIFM68171_03799</name>
</gene>
<dbReference type="SMART" id="SM00066">
    <property type="entry name" value="GAL4"/>
    <property type="match status" value="1"/>
</dbReference>